<dbReference type="Gene3D" id="3.40.50.450">
    <property type="match status" value="1"/>
</dbReference>
<dbReference type="PANTHER" id="PTHR43393">
    <property type="entry name" value="CYTOKININ RIBOSIDE 5'-MONOPHOSPHATE PHOSPHORIBOHYDROLASE"/>
    <property type="match status" value="1"/>
</dbReference>
<evidence type="ECO:0000313" key="1">
    <source>
        <dbReference type="EMBL" id="VAW41038.1"/>
    </source>
</evidence>
<dbReference type="EMBL" id="UOEW01000293">
    <property type="protein sequence ID" value="VAW41038.1"/>
    <property type="molecule type" value="Genomic_DNA"/>
</dbReference>
<sequence length="303" mass="34745">MNKNPKSTLNLNNTIKQYYDASEDEVKRIKAILNSKSYRRSDRDYDFIDSDIARPMRLQLEYLKVQSILEKKNIEKTIVVFGGTRVTQQSRANLRYAAAKAALATDPTNEDLQYHLKVAQRVLDKVKYYQEACDFATMVAKYSKHHSHTPVHVMTGGGPGIMEAANKGAYDAGEESIGLNIDLPFEQFPNPYITPELCFSFRYFALRKLHFMHRARALVAFPGGFGTFDELFEALTVIQTKTIKPIPIVLVGKEYWQTAVNFDFLAQEGVISRKDLTLFKIVETASEAWEHILDWYKTRKLKI</sequence>
<dbReference type="GO" id="GO:0005829">
    <property type="term" value="C:cytosol"/>
    <property type="evidence" value="ECO:0007669"/>
    <property type="project" value="TreeGrafter"/>
</dbReference>
<dbReference type="InterPro" id="IPR031100">
    <property type="entry name" value="LOG_fam"/>
</dbReference>
<dbReference type="AlphaFoldDB" id="A0A3B0VBG8"/>
<gene>
    <name evidence="1" type="ORF">MNBD_GAMMA01-933</name>
</gene>
<dbReference type="SUPFAM" id="SSF102405">
    <property type="entry name" value="MCP/YpsA-like"/>
    <property type="match status" value="1"/>
</dbReference>
<dbReference type="InterPro" id="IPR052341">
    <property type="entry name" value="LOG_family_nucleotidases"/>
</dbReference>
<proteinExistence type="predicted"/>
<accession>A0A3B0VBG8</accession>
<protein>
    <recommendedName>
        <fullName evidence="2">Decarboxylase family protein</fullName>
    </recommendedName>
</protein>
<evidence type="ECO:0008006" key="2">
    <source>
        <dbReference type="Google" id="ProtNLM"/>
    </source>
</evidence>
<dbReference type="PANTHER" id="PTHR43393:SF3">
    <property type="entry name" value="LYSINE DECARBOXYLASE-LIKE PROTEIN"/>
    <property type="match status" value="1"/>
</dbReference>
<dbReference type="Pfam" id="PF03641">
    <property type="entry name" value="Lysine_decarbox"/>
    <property type="match status" value="1"/>
</dbReference>
<reference evidence="1" key="1">
    <citation type="submission" date="2018-06" db="EMBL/GenBank/DDBJ databases">
        <authorList>
            <person name="Zhirakovskaya E."/>
        </authorList>
    </citation>
    <scope>NUCLEOTIDE SEQUENCE</scope>
</reference>
<organism evidence="1">
    <name type="scientific">hydrothermal vent metagenome</name>
    <dbReference type="NCBI Taxonomy" id="652676"/>
    <lineage>
        <taxon>unclassified sequences</taxon>
        <taxon>metagenomes</taxon>
        <taxon>ecological metagenomes</taxon>
    </lineage>
</organism>
<name>A0A3B0VBG8_9ZZZZ</name>